<feature type="compositionally biased region" description="Basic and acidic residues" evidence="1">
    <location>
        <begin position="73"/>
        <end position="86"/>
    </location>
</feature>
<evidence type="ECO:0000256" key="2">
    <source>
        <dbReference type="SAM" id="Phobius"/>
    </source>
</evidence>
<keyword evidence="4" id="KW-1185">Reference proteome</keyword>
<keyword evidence="2" id="KW-0812">Transmembrane</keyword>
<dbReference type="EMBL" id="JAAGXA010000011">
    <property type="protein sequence ID" value="NEN79682.1"/>
    <property type="molecule type" value="Genomic_DNA"/>
</dbReference>
<feature type="transmembrane region" description="Helical" evidence="2">
    <location>
        <begin position="102"/>
        <end position="121"/>
    </location>
</feature>
<gene>
    <name evidence="3" type="ORF">G3T38_15510</name>
</gene>
<evidence type="ECO:0000313" key="4">
    <source>
        <dbReference type="Proteomes" id="UP000468687"/>
    </source>
</evidence>
<evidence type="ECO:0000256" key="1">
    <source>
        <dbReference type="SAM" id="MobiDB-lite"/>
    </source>
</evidence>
<evidence type="ECO:0000313" key="3">
    <source>
        <dbReference type="EMBL" id="NEN79682.1"/>
    </source>
</evidence>
<comment type="caution">
    <text evidence="3">The sequence shown here is derived from an EMBL/GenBank/DDBJ whole genome shotgun (WGS) entry which is preliminary data.</text>
</comment>
<evidence type="ECO:0008006" key="5">
    <source>
        <dbReference type="Google" id="ProtNLM"/>
    </source>
</evidence>
<organism evidence="3 4">
    <name type="scientific">Nocardioides zeae</name>
    <dbReference type="NCBI Taxonomy" id="1457234"/>
    <lineage>
        <taxon>Bacteria</taxon>
        <taxon>Bacillati</taxon>
        <taxon>Actinomycetota</taxon>
        <taxon>Actinomycetes</taxon>
        <taxon>Propionibacteriales</taxon>
        <taxon>Nocardioidaceae</taxon>
        <taxon>Nocardioides</taxon>
    </lineage>
</organism>
<feature type="region of interest" description="Disordered" evidence="1">
    <location>
        <begin position="18"/>
        <end position="99"/>
    </location>
</feature>
<sequence>MNRGADDEAWRAIVENYGDRAELDDTWNAAESPGSATTAGSTGDADRAGTDDEPPSGSPAELRDLDPLAEPPDAAHARVPASEERYAPPPPPPLPRPAPPRLAAWAGVLGMPVLVLVLIVLQVAVPPWATTGMVLWFLSGFAYLVASMPTQRPDDGDDGARV</sequence>
<feature type="transmembrane region" description="Helical" evidence="2">
    <location>
        <begin position="127"/>
        <end position="146"/>
    </location>
</feature>
<dbReference type="RefSeq" id="WP_163773228.1">
    <property type="nucleotide sequence ID" value="NZ_JAAGXA010000011.1"/>
</dbReference>
<keyword evidence="2" id="KW-0472">Membrane</keyword>
<dbReference type="Proteomes" id="UP000468687">
    <property type="component" value="Unassembled WGS sequence"/>
</dbReference>
<proteinExistence type="predicted"/>
<keyword evidence="2" id="KW-1133">Transmembrane helix</keyword>
<protein>
    <recommendedName>
        <fullName evidence="5">DUF308 domain-containing protein</fullName>
    </recommendedName>
</protein>
<feature type="compositionally biased region" description="Pro residues" evidence="1">
    <location>
        <begin position="87"/>
        <end position="99"/>
    </location>
</feature>
<name>A0A6P0HLX5_9ACTN</name>
<accession>A0A6P0HLX5</accession>
<dbReference type="AlphaFoldDB" id="A0A6P0HLX5"/>
<reference evidence="3 4" key="1">
    <citation type="journal article" date="2014" name="Int. J. Syst. Evol. Microbiol.">
        <title>Nocardioides zeae sp. nov., isolated from the stem of Zea mays.</title>
        <authorList>
            <person name="Glaeser S.P."/>
            <person name="McInroy J.A."/>
            <person name="Busse H.J."/>
            <person name="Kampfer P."/>
        </authorList>
    </citation>
    <scope>NUCLEOTIDE SEQUENCE [LARGE SCALE GENOMIC DNA]</scope>
    <source>
        <strain evidence="3 4">JCM 30728</strain>
    </source>
</reference>